<keyword evidence="4" id="KW-0677">Repeat</keyword>
<dbReference type="GO" id="GO:0016887">
    <property type="term" value="F:ATP hydrolysis activity"/>
    <property type="evidence" value="ECO:0007669"/>
    <property type="project" value="InterPro"/>
</dbReference>
<evidence type="ECO:0000256" key="10">
    <source>
        <dbReference type="SAM" id="MobiDB-lite"/>
    </source>
</evidence>
<keyword evidence="9" id="KW-0325">Glycoprotein</keyword>
<feature type="transmembrane region" description="Helical" evidence="11">
    <location>
        <begin position="447"/>
        <end position="465"/>
    </location>
</feature>
<dbReference type="InterPro" id="IPR003439">
    <property type="entry name" value="ABC_transporter-like_ATP-bd"/>
</dbReference>
<feature type="domain" description="ABC transporter" evidence="12">
    <location>
        <begin position="1292"/>
        <end position="1526"/>
    </location>
</feature>
<evidence type="ECO:0000259" key="12">
    <source>
        <dbReference type="PROSITE" id="PS50893"/>
    </source>
</evidence>
<feature type="transmembrane region" description="Helical" evidence="11">
    <location>
        <begin position="367"/>
        <end position="393"/>
    </location>
</feature>
<evidence type="ECO:0000313" key="14">
    <source>
        <dbReference type="EMBL" id="CEH17780.1"/>
    </source>
</evidence>
<accession>A0A0P1BNJ5</accession>
<evidence type="ECO:0000256" key="1">
    <source>
        <dbReference type="ARBA" id="ARBA00004141"/>
    </source>
</evidence>
<evidence type="ECO:0000256" key="7">
    <source>
        <dbReference type="ARBA" id="ARBA00022989"/>
    </source>
</evidence>
<dbReference type="SUPFAM" id="SSF52540">
    <property type="entry name" value="P-loop containing nucleoside triphosphate hydrolases"/>
    <property type="match status" value="2"/>
</dbReference>
<dbReference type="STRING" id="401625.A0A0P1BNJ5"/>
<dbReference type="GO" id="GO:0016020">
    <property type="term" value="C:membrane"/>
    <property type="evidence" value="ECO:0007669"/>
    <property type="project" value="UniProtKB-SubCell"/>
</dbReference>
<evidence type="ECO:0000256" key="4">
    <source>
        <dbReference type="ARBA" id="ARBA00022737"/>
    </source>
</evidence>
<evidence type="ECO:0000259" key="13">
    <source>
        <dbReference type="PROSITE" id="PS50929"/>
    </source>
</evidence>
<organism evidence="14 15">
    <name type="scientific">Ceraceosorus bombacis</name>
    <dbReference type="NCBI Taxonomy" id="401625"/>
    <lineage>
        <taxon>Eukaryota</taxon>
        <taxon>Fungi</taxon>
        <taxon>Dikarya</taxon>
        <taxon>Basidiomycota</taxon>
        <taxon>Ustilaginomycotina</taxon>
        <taxon>Exobasidiomycetes</taxon>
        <taxon>Ceraceosorales</taxon>
        <taxon>Ceraceosoraceae</taxon>
        <taxon>Ceraceosorus</taxon>
    </lineage>
</organism>
<keyword evidence="15" id="KW-1185">Reference proteome</keyword>
<dbReference type="Pfam" id="PF00664">
    <property type="entry name" value="ABC_membrane"/>
    <property type="match status" value="2"/>
</dbReference>
<dbReference type="InterPro" id="IPR027417">
    <property type="entry name" value="P-loop_NTPase"/>
</dbReference>
<proteinExistence type="predicted"/>
<dbReference type="CDD" id="cd03244">
    <property type="entry name" value="ABCC_MRP_domain2"/>
    <property type="match status" value="1"/>
</dbReference>
<dbReference type="Pfam" id="PF24357">
    <property type="entry name" value="TMD0_ABC"/>
    <property type="match status" value="1"/>
</dbReference>
<keyword evidence="8 11" id="KW-0472">Membrane</keyword>
<evidence type="ECO:0000256" key="11">
    <source>
        <dbReference type="SAM" id="Phobius"/>
    </source>
</evidence>
<feature type="compositionally biased region" description="Basic and acidic residues" evidence="10">
    <location>
        <begin position="911"/>
        <end position="924"/>
    </location>
</feature>
<dbReference type="PROSITE" id="PS50929">
    <property type="entry name" value="ABC_TM1F"/>
    <property type="match status" value="2"/>
</dbReference>
<protein>
    <submittedName>
        <fullName evidence="14">Multidrug resistance-associated protein/mitoxantrone resistance protein, ABC superfamily</fullName>
    </submittedName>
</protein>
<dbReference type="Pfam" id="PF00005">
    <property type="entry name" value="ABC_tran"/>
    <property type="match status" value="2"/>
</dbReference>
<feature type="transmembrane region" description="Helical" evidence="11">
    <location>
        <begin position="65"/>
        <end position="86"/>
    </location>
</feature>
<dbReference type="PROSITE" id="PS50893">
    <property type="entry name" value="ABC_TRANSPORTER_2"/>
    <property type="match status" value="2"/>
</dbReference>
<feature type="transmembrane region" description="Helical" evidence="11">
    <location>
        <begin position="1080"/>
        <end position="1101"/>
    </location>
</feature>
<dbReference type="InterPro" id="IPR011527">
    <property type="entry name" value="ABC1_TM_dom"/>
</dbReference>
<evidence type="ECO:0000256" key="3">
    <source>
        <dbReference type="ARBA" id="ARBA00022692"/>
    </source>
</evidence>
<feature type="transmembrane region" description="Helical" evidence="11">
    <location>
        <begin position="1107"/>
        <end position="1126"/>
    </location>
</feature>
<dbReference type="SUPFAM" id="SSF90123">
    <property type="entry name" value="ABC transporter transmembrane region"/>
    <property type="match status" value="2"/>
</dbReference>
<dbReference type="SMART" id="SM00382">
    <property type="entry name" value="AAA"/>
    <property type="match status" value="2"/>
</dbReference>
<evidence type="ECO:0000256" key="2">
    <source>
        <dbReference type="ARBA" id="ARBA00022448"/>
    </source>
</evidence>
<feature type="domain" description="ABC transporter" evidence="12">
    <location>
        <begin position="684"/>
        <end position="907"/>
    </location>
</feature>
<keyword evidence="7 11" id="KW-1133">Transmembrane helix</keyword>
<dbReference type="GO" id="GO:0140359">
    <property type="term" value="F:ABC-type transporter activity"/>
    <property type="evidence" value="ECO:0007669"/>
    <property type="project" value="InterPro"/>
</dbReference>
<dbReference type="PANTHER" id="PTHR24223:SF399">
    <property type="entry name" value="ABC TRANSPORTER ATNG"/>
    <property type="match status" value="1"/>
</dbReference>
<reference evidence="14 15" key="1">
    <citation type="submission" date="2014-09" db="EMBL/GenBank/DDBJ databases">
        <authorList>
            <person name="Magalhaes I.L.F."/>
            <person name="Oliveira U."/>
            <person name="Santos F.R."/>
            <person name="Vidigal T.H.D.A."/>
            <person name="Brescovit A.D."/>
            <person name="Santos A.J."/>
        </authorList>
    </citation>
    <scope>NUCLEOTIDE SEQUENCE [LARGE SCALE GENOMIC DNA]</scope>
</reference>
<feature type="transmembrane region" description="Helical" evidence="11">
    <location>
        <begin position="556"/>
        <end position="581"/>
    </location>
</feature>
<dbReference type="InterPro" id="IPR036640">
    <property type="entry name" value="ABC1_TM_sf"/>
</dbReference>
<feature type="transmembrane region" description="Helical" evidence="11">
    <location>
        <begin position="98"/>
        <end position="119"/>
    </location>
</feature>
<feature type="transmembrane region" description="Helical" evidence="11">
    <location>
        <begin position="315"/>
        <end position="347"/>
    </location>
</feature>
<dbReference type="OrthoDB" id="6500128at2759"/>
<feature type="compositionally biased region" description="Basic and acidic residues" evidence="10">
    <location>
        <begin position="637"/>
        <end position="651"/>
    </location>
</feature>
<sequence length="1534" mass="166657">MSCVQDAAFGPVSQCRYFDFTLRFSNIILSLLPSACLVAACHFRLPALAAKKDLAPGIVDPVGTVRVAVATLHAVLNAASLALVVAHNRLSTALDSRTIIPAASLSLVAAIAAIPLSYLERRKTARGDALLPLYLFGSCLFDACRIRTFAHVDVVHGSAFFAVSIATVVVKGFMLIIENTSGIPSHTHPEERASFASRLFFLWLYPTIWKGYKLSKTRGLQLTDLDTLAPEYCGNSLRIIMEDAWQPASPAALERRRQRRAVSRQTELFEIWKARSNGKKKNDSDSSLAMEDLEMRDVEELDAAQTSLPPPPHNLVYALAIGFPVSLFLPIIPRLIVTAATLAQPFLVSKTLAFAQSSGTATDSPTAYGWGLVGAYALIYLVLATSNGQYYWLSAKTMVKMRGALIEIIYAKSLRLHLEAAKRTGGGKAANLVSVDVERIVKCVDPLHTLWSGFILIGVGLWILYSQLALVGFVAALFSIFIALAVPPFVSSMGENIGQKQGAWSRETDARVNLVSSAIKDAKGLKFAAYEDAISKRLLTARAKEIEKAKDYLRRLILVVCGTNSVMNFMSFTIFSAIAIADSIDGGRRFNLNSVFTSLTTLGLLEAPLLQLGQQYASILAAFASCKRIESFLRENERPERSGTLDHRSQDSLRSATPASDRKDADLSASSIEVLEPVDSTVAARFERATLGWGSGKPILINVDLSIPAGKLTMICGRISSGKSTLLAACLGEADVLSGSTHLPLSKKPAVFCSQDSWLMEAASIRDNIVFDGVWDAERYATALHACGLDTDLQQLPQRDRTPAKSLSGGQRQRLSVARGVYADADAYILDDITSALDAETAAHLWRSILGDRGLLRGKTVIMATNAMHLLPSAALVVRLEDGKVAEAAPYESLSLKGKAAIRASIDTDRPTTIDTRAPRDAKKTTAGVAETDEDKTEEMASGSVSWGVYGLWLKTMGIWLFVISQLGTWGQVGANMGWPVWLQHWARVADAQPDGQTLHGAELGKYIIVFLSLALISFVSLPIELHALMVRGTGNAGTRLHQMQLAGVMGTSLDFFSVNPVGRVVNRFSQDLFTIDWELGLAASNLFGNGGLLVGQVIVLSVPAPYLLAVFAGITIFYVFLQRLYMPASRQLRRLEMAQKGPLVSSLGETTSETGLATLRALGRQATFERIMTARLDQAQKPYYTLWAVRRWLLTSLNLLAGVISCGLVLIVVLLRESQSVGLLGVALVQATLIDQNLNRTLISYTEFEIAGVALERIRAFADLPPEEGSKSLKTGQSRKAIKPADVQGGIRVSNLTVAYTPTSQPALHNLSLDIKAGERIGVVGRSGSGKSTLLLALFRMLDSREGTIELDGLDIDSVTARSLRNALSIIPQNPLILAASVRDNLDPEGEHLDADLWDALAKTKLDVYVRSLSQGLQTMLLTSEATLSAGQQQLFSLSRAILRRRKVLVLDEATSSMDPQTDAEFQEVLQTCFSHCTIIAVTHRLATVIDFDRVLVLGNGRVLELDTPDRLLDIPDGVFRSLAKEQGLLRRR</sequence>
<feature type="transmembrane region" description="Helical" evidence="11">
    <location>
        <begin position="471"/>
        <end position="490"/>
    </location>
</feature>
<feature type="domain" description="ABC transmembrane type-1" evidence="13">
    <location>
        <begin position="967"/>
        <end position="1250"/>
    </location>
</feature>
<dbReference type="Gene3D" id="3.40.50.300">
    <property type="entry name" value="P-loop containing nucleotide triphosphate hydrolases"/>
    <property type="match status" value="2"/>
</dbReference>
<feature type="region of interest" description="Disordered" evidence="10">
    <location>
        <begin position="911"/>
        <end position="937"/>
    </location>
</feature>
<dbReference type="EMBL" id="CCYA01000265">
    <property type="protein sequence ID" value="CEH17780.1"/>
    <property type="molecule type" value="Genomic_DNA"/>
</dbReference>
<feature type="transmembrane region" description="Helical" evidence="11">
    <location>
        <begin position="156"/>
        <end position="177"/>
    </location>
</feature>
<dbReference type="FunFam" id="1.20.1560.10:FF:000013">
    <property type="entry name" value="ABC transporter C family member 2"/>
    <property type="match status" value="1"/>
</dbReference>
<dbReference type="FunFam" id="3.40.50.300:FF:000838">
    <property type="entry name" value="ABC multidrug transporter (Eurofung)"/>
    <property type="match status" value="1"/>
</dbReference>
<evidence type="ECO:0000256" key="6">
    <source>
        <dbReference type="ARBA" id="ARBA00022840"/>
    </source>
</evidence>
<keyword evidence="3 11" id="KW-0812">Transmembrane</keyword>
<feature type="region of interest" description="Disordered" evidence="10">
    <location>
        <begin position="637"/>
        <end position="665"/>
    </location>
</feature>
<dbReference type="InterPro" id="IPR003593">
    <property type="entry name" value="AAA+_ATPase"/>
</dbReference>
<dbReference type="PROSITE" id="PS00211">
    <property type="entry name" value="ABC_TRANSPORTER_1"/>
    <property type="match status" value="2"/>
</dbReference>
<evidence type="ECO:0000313" key="15">
    <source>
        <dbReference type="Proteomes" id="UP000054845"/>
    </source>
</evidence>
<feature type="transmembrane region" description="Helical" evidence="11">
    <location>
        <begin position="27"/>
        <end position="45"/>
    </location>
</feature>
<dbReference type="InterPro" id="IPR017871">
    <property type="entry name" value="ABC_transporter-like_CS"/>
</dbReference>
<comment type="subcellular location">
    <subcellularLocation>
        <location evidence="1">Membrane</location>
        <topology evidence="1">Multi-pass membrane protein</topology>
    </subcellularLocation>
</comment>
<dbReference type="Gene3D" id="1.20.1560.10">
    <property type="entry name" value="ABC transporter type 1, transmembrane domain"/>
    <property type="match status" value="2"/>
</dbReference>
<dbReference type="CDD" id="cd18580">
    <property type="entry name" value="ABC_6TM_ABCC_D2"/>
    <property type="match status" value="1"/>
</dbReference>
<feature type="transmembrane region" description="Helical" evidence="11">
    <location>
        <begin position="1193"/>
        <end position="1216"/>
    </location>
</feature>
<dbReference type="InterPro" id="IPR044746">
    <property type="entry name" value="ABCC_6TM_D1"/>
</dbReference>
<keyword evidence="2" id="KW-0813">Transport</keyword>
<evidence type="ECO:0000256" key="5">
    <source>
        <dbReference type="ARBA" id="ARBA00022741"/>
    </source>
</evidence>
<feature type="transmembrane region" description="Helical" evidence="11">
    <location>
        <begin position="1004"/>
        <end position="1024"/>
    </location>
</feature>
<dbReference type="Proteomes" id="UP000054845">
    <property type="component" value="Unassembled WGS sequence"/>
</dbReference>
<name>A0A0P1BNJ5_9BASI</name>
<evidence type="ECO:0000256" key="8">
    <source>
        <dbReference type="ARBA" id="ARBA00023136"/>
    </source>
</evidence>
<dbReference type="FunFam" id="3.40.50.300:FF:002979">
    <property type="entry name" value="Chromosome 16, whole genome shotgun sequence"/>
    <property type="match status" value="1"/>
</dbReference>
<evidence type="ECO:0000256" key="9">
    <source>
        <dbReference type="ARBA" id="ARBA00023180"/>
    </source>
</evidence>
<keyword evidence="6" id="KW-0067">ATP-binding</keyword>
<dbReference type="InterPro" id="IPR056227">
    <property type="entry name" value="TMD0_ABC"/>
</dbReference>
<dbReference type="PANTHER" id="PTHR24223">
    <property type="entry name" value="ATP-BINDING CASSETTE SUB-FAMILY C"/>
    <property type="match status" value="1"/>
</dbReference>
<keyword evidence="5" id="KW-0547">Nucleotide-binding</keyword>
<dbReference type="CDD" id="cd18579">
    <property type="entry name" value="ABC_6TM_ABCC_D1"/>
    <property type="match status" value="1"/>
</dbReference>
<dbReference type="InterPro" id="IPR050173">
    <property type="entry name" value="ABC_transporter_C-like"/>
</dbReference>
<feature type="domain" description="ABC transmembrane type-1" evidence="13">
    <location>
        <begin position="335"/>
        <end position="621"/>
    </location>
</feature>
<dbReference type="InterPro" id="IPR044726">
    <property type="entry name" value="ABCC_6TM_D2"/>
</dbReference>
<dbReference type="GO" id="GO:0005524">
    <property type="term" value="F:ATP binding"/>
    <property type="evidence" value="ECO:0007669"/>
    <property type="project" value="UniProtKB-KW"/>
</dbReference>